<gene>
    <name evidence="1" type="ORF">FN976_05505</name>
</gene>
<sequence>MDTTVLLAEIHAAFPPVEMPSEAELRYHAEGCFQCDYLASELASLRGKPIDGAVIRHMHQEMSCLSAKGWAWALPHYLPFCLTPEAEYNRMETDFLVYNLGPEEQYRQETRERMSLLDARQVKCLISFVEWLREHPHWGEYFPEEIEEASRFLHALDA</sequence>
<protein>
    <submittedName>
        <fullName evidence="1">Uncharacterized protein</fullName>
    </submittedName>
</protein>
<proteinExistence type="predicted"/>
<reference evidence="1 2" key="1">
    <citation type="submission" date="2019-07" db="EMBL/GenBank/DDBJ databases">
        <title>Caenimonas sedimenti sp. nov., isolated from activated sludge.</title>
        <authorList>
            <person name="Xu J."/>
        </authorList>
    </citation>
    <scope>NUCLEOTIDE SEQUENCE [LARGE SCALE GENOMIC DNA]</scope>
    <source>
        <strain evidence="1 2">HX-9-20</strain>
    </source>
</reference>
<evidence type="ECO:0000313" key="1">
    <source>
        <dbReference type="EMBL" id="TWO72170.1"/>
    </source>
</evidence>
<dbReference type="InterPro" id="IPR046560">
    <property type="entry name" value="DUF6714"/>
</dbReference>
<keyword evidence="2" id="KW-1185">Reference proteome</keyword>
<dbReference type="Pfam" id="PF20461">
    <property type="entry name" value="DUF6714"/>
    <property type="match status" value="1"/>
</dbReference>
<accession>A0A562ZU91</accession>
<dbReference type="EMBL" id="VOBQ01000004">
    <property type="protein sequence ID" value="TWO72170.1"/>
    <property type="molecule type" value="Genomic_DNA"/>
</dbReference>
<dbReference type="Proteomes" id="UP000318199">
    <property type="component" value="Unassembled WGS sequence"/>
</dbReference>
<dbReference type="RefSeq" id="WP_145891817.1">
    <property type="nucleotide sequence ID" value="NZ_VOBQ01000004.1"/>
</dbReference>
<name>A0A562ZU91_9BURK</name>
<dbReference type="OrthoDB" id="7060104at2"/>
<comment type="caution">
    <text evidence="1">The sequence shown here is derived from an EMBL/GenBank/DDBJ whole genome shotgun (WGS) entry which is preliminary data.</text>
</comment>
<organism evidence="1 2">
    <name type="scientific">Caenimonas sedimenti</name>
    <dbReference type="NCBI Taxonomy" id="2596921"/>
    <lineage>
        <taxon>Bacteria</taxon>
        <taxon>Pseudomonadati</taxon>
        <taxon>Pseudomonadota</taxon>
        <taxon>Betaproteobacteria</taxon>
        <taxon>Burkholderiales</taxon>
        <taxon>Comamonadaceae</taxon>
        <taxon>Caenimonas</taxon>
    </lineage>
</organism>
<evidence type="ECO:0000313" key="2">
    <source>
        <dbReference type="Proteomes" id="UP000318199"/>
    </source>
</evidence>
<dbReference type="AlphaFoldDB" id="A0A562ZU91"/>